<organism evidence="8 9">
    <name type="scientific">Aminipila butyrica</name>
    <dbReference type="NCBI Taxonomy" id="433296"/>
    <lineage>
        <taxon>Bacteria</taxon>
        <taxon>Bacillati</taxon>
        <taxon>Bacillota</taxon>
        <taxon>Clostridia</taxon>
        <taxon>Peptostreptococcales</taxon>
        <taxon>Anaerovoracaceae</taxon>
        <taxon>Aminipila</taxon>
    </lineage>
</organism>
<dbReference type="InterPro" id="IPR029056">
    <property type="entry name" value="Ribokinase-like"/>
</dbReference>
<dbReference type="KEGG" id="abut:Ami103574_07275"/>
<dbReference type="RefSeq" id="WP_163066112.1">
    <property type="nucleotide sequence ID" value="NZ_CP048649.1"/>
</dbReference>
<feature type="binding site" evidence="6">
    <location>
        <position position="220"/>
    </location>
    <ligand>
        <name>AMP</name>
        <dbReference type="ChEBI" id="CHEBI:456215"/>
    </ligand>
</feature>
<dbReference type="PANTHER" id="PTHR12592:SF0">
    <property type="entry name" value="ATP-DEPENDENT (S)-NAD(P)H-HYDRATE DEHYDRATASE"/>
    <property type="match status" value="1"/>
</dbReference>
<comment type="subunit">
    <text evidence="6">Homotetramer.</text>
</comment>
<feature type="binding site" evidence="6">
    <location>
        <position position="153"/>
    </location>
    <ligand>
        <name>(6S)-NADPHX</name>
        <dbReference type="ChEBI" id="CHEBI:64076"/>
    </ligand>
</feature>
<evidence type="ECO:0000313" key="8">
    <source>
        <dbReference type="EMBL" id="QIB69132.1"/>
    </source>
</evidence>
<reference evidence="8 9" key="1">
    <citation type="submission" date="2020-02" db="EMBL/GenBank/DDBJ databases">
        <authorList>
            <person name="Kim Y.B."/>
            <person name="Roh S.W."/>
        </authorList>
    </citation>
    <scope>NUCLEOTIDE SEQUENCE [LARGE SCALE GENOMIC DNA]</scope>
    <source>
        <strain evidence="8 9">DSM 103574</strain>
    </source>
</reference>
<dbReference type="Gene3D" id="3.40.1190.20">
    <property type="match status" value="1"/>
</dbReference>
<keyword evidence="2 6" id="KW-0067">ATP-binding</keyword>
<dbReference type="InterPro" id="IPR017953">
    <property type="entry name" value="Carbohydrate_kinase_pred_CS"/>
</dbReference>
<dbReference type="GO" id="GO:0005524">
    <property type="term" value="F:ATP binding"/>
    <property type="evidence" value="ECO:0007669"/>
    <property type="project" value="UniProtKB-KW"/>
</dbReference>
<dbReference type="NCBIfam" id="TIGR00196">
    <property type="entry name" value="yjeF_cterm"/>
    <property type="match status" value="1"/>
</dbReference>
<dbReference type="InterPro" id="IPR000631">
    <property type="entry name" value="CARKD"/>
</dbReference>
<dbReference type="GO" id="GO:0110051">
    <property type="term" value="P:metabolite repair"/>
    <property type="evidence" value="ECO:0007669"/>
    <property type="project" value="TreeGrafter"/>
</dbReference>
<feature type="binding site" evidence="6">
    <location>
        <begin position="191"/>
        <end position="195"/>
    </location>
    <ligand>
        <name>AMP</name>
        <dbReference type="ChEBI" id="CHEBI:456215"/>
    </ligand>
</feature>
<dbReference type="CDD" id="cd01171">
    <property type="entry name" value="YXKO-related"/>
    <property type="match status" value="1"/>
</dbReference>
<keyword evidence="1 6" id="KW-0547">Nucleotide-binding</keyword>
<proteinExistence type="inferred from homology"/>
<comment type="catalytic activity">
    <reaction evidence="6">
        <text>(6S)-NADHX + ADP = AMP + phosphate + NADH + H(+)</text>
        <dbReference type="Rhea" id="RHEA:32223"/>
        <dbReference type="ChEBI" id="CHEBI:15378"/>
        <dbReference type="ChEBI" id="CHEBI:43474"/>
        <dbReference type="ChEBI" id="CHEBI:57945"/>
        <dbReference type="ChEBI" id="CHEBI:64074"/>
        <dbReference type="ChEBI" id="CHEBI:456215"/>
        <dbReference type="ChEBI" id="CHEBI:456216"/>
        <dbReference type="EC" id="4.2.1.136"/>
    </reaction>
</comment>
<feature type="binding site" evidence="6">
    <location>
        <position position="221"/>
    </location>
    <ligand>
        <name>(6S)-NADPHX</name>
        <dbReference type="ChEBI" id="CHEBI:64076"/>
    </ligand>
</feature>
<dbReference type="Proteomes" id="UP000466848">
    <property type="component" value="Chromosome"/>
</dbReference>
<dbReference type="EC" id="4.2.1.136" evidence="6"/>
<feature type="binding site" evidence="6">
    <location>
        <position position="42"/>
    </location>
    <ligand>
        <name>(6S)-NADPHX</name>
        <dbReference type="ChEBI" id="CHEBI:64076"/>
    </ligand>
</feature>
<comment type="cofactor">
    <cofactor evidence="6">
        <name>Mg(2+)</name>
        <dbReference type="ChEBI" id="CHEBI:18420"/>
    </cofactor>
</comment>
<evidence type="ECO:0000256" key="3">
    <source>
        <dbReference type="ARBA" id="ARBA00022857"/>
    </source>
</evidence>
<evidence type="ECO:0000256" key="6">
    <source>
        <dbReference type="HAMAP-Rule" id="MF_01965"/>
    </source>
</evidence>
<dbReference type="EMBL" id="CP048649">
    <property type="protein sequence ID" value="QIB69132.1"/>
    <property type="molecule type" value="Genomic_DNA"/>
</dbReference>
<keyword evidence="3 6" id="KW-0521">NADP</keyword>
<evidence type="ECO:0000256" key="5">
    <source>
        <dbReference type="ARBA" id="ARBA00023239"/>
    </source>
</evidence>
<keyword evidence="9" id="KW-1185">Reference proteome</keyword>
<evidence type="ECO:0000259" key="7">
    <source>
        <dbReference type="PROSITE" id="PS51383"/>
    </source>
</evidence>
<comment type="function">
    <text evidence="6">Catalyzes the dehydration of the S-form of NAD(P)HX at the expense of ADP, which is converted to AMP. Together with NAD(P)HX epimerase, which catalyzes the epimerization of the S- and R-forms, the enzyme allows the repair of both epimers of NAD(P)HX, a damaged form of NAD(P)H that is a result of enzymatic or heat-dependent hydration.</text>
</comment>
<dbReference type="PANTHER" id="PTHR12592">
    <property type="entry name" value="ATP-DEPENDENT (S)-NAD(P)H-HYDRATE DEHYDRATASE FAMILY MEMBER"/>
    <property type="match status" value="1"/>
</dbReference>
<name>A0A858BUS9_9FIRM</name>
<dbReference type="HAMAP" id="MF_01965">
    <property type="entry name" value="NADHX_dehydratase"/>
    <property type="match status" value="1"/>
</dbReference>
<keyword evidence="5 6" id="KW-0456">Lyase</keyword>
<feature type="binding site" evidence="6">
    <location>
        <position position="100"/>
    </location>
    <ligand>
        <name>(6S)-NADPHX</name>
        <dbReference type="ChEBI" id="CHEBI:64076"/>
    </ligand>
</feature>
<dbReference type="AlphaFoldDB" id="A0A858BUS9"/>
<dbReference type="PROSITE" id="PS51383">
    <property type="entry name" value="YJEF_C_3"/>
    <property type="match status" value="1"/>
</dbReference>
<evidence type="ECO:0000313" key="9">
    <source>
        <dbReference type="Proteomes" id="UP000466848"/>
    </source>
</evidence>
<dbReference type="SUPFAM" id="SSF53613">
    <property type="entry name" value="Ribokinase-like"/>
    <property type="match status" value="1"/>
</dbReference>
<accession>A0A858BUS9</accession>
<dbReference type="GO" id="GO:0052855">
    <property type="term" value="F:ADP-dependent NAD(P)H-hydrate dehydratase activity"/>
    <property type="evidence" value="ECO:0007669"/>
    <property type="project" value="UniProtKB-UniRule"/>
</dbReference>
<dbReference type="PROSITE" id="PS01049">
    <property type="entry name" value="YJEF_C_1"/>
    <property type="match status" value="1"/>
</dbReference>
<evidence type="ECO:0000256" key="4">
    <source>
        <dbReference type="ARBA" id="ARBA00023027"/>
    </source>
</evidence>
<evidence type="ECO:0000256" key="1">
    <source>
        <dbReference type="ARBA" id="ARBA00022741"/>
    </source>
</evidence>
<dbReference type="Pfam" id="PF01256">
    <property type="entry name" value="Carb_kinase"/>
    <property type="match status" value="1"/>
</dbReference>
<protein>
    <recommendedName>
        <fullName evidence="6">ADP-dependent (S)-NAD(P)H-hydrate dehydratase</fullName>
        <ecNumber evidence="6">4.2.1.136</ecNumber>
    </recommendedName>
    <alternativeName>
        <fullName evidence="6">ADP-dependent NAD(P)HX dehydratase</fullName>
    </alternativeName>
</protein>
<dbReference type="PROSITE" id="PS01050">
    <property type="entry name" value="YJEF_C_2"/>
    <property type="match status" value="1"/>
</dbReference>
<dbReference type="GO" id="GO:0052856">
    <property type="term" value="F:NAD(P)HX epimerase activity"/>
    <property type="evidence" value="ECO:0007669"/>
    <property type="project" value="TreeGrafter"/>
</dbReference>
<comment type="catalytic activity">
    <reaction evidence="6">
        <text>(6S)-NADPHX + ADP = AMP + phosphate + NADPH + H(+)</text>
        <dbReference type="Rhea" id="RHEA:32235"/>
        <dbReference type="ChEBI" id="CHEBI:15378"/>
        <dbReference type="ChEBI" id="CHEBI:43474"/>
        <dbReference type="ChEBI" id="CHEBI:57783"/>
        <dbReference type="ChEBI" id="CHEBI:64076"/>
        <dbReference type="ChEBI" id="CHEBI:456215"/>
        <dbReference type="ChEBI" id="CHEBI:456216"/>
        <dbReference type="EC" id="4.2.1.136"/>
    </reaction>
</comment>
<feature type="domain" description="YjeF C-terminal" evidence="7">
    <location>
        <begin position="7"/>
        <end position="280"/>
    </location>
</feature>
<comment type="similarity">
    <text evidence="6">Belongs to the NnrD/CARKD family.</text>
</comment>
<gene>
    <name evidence="6" type="primary">nnrD</name>
    <name evidence="8" type="ORF">Ami103574_07275</name>
</gene>
<evidence type="ECO:0000256" key="2">
    <source>
        <dbReference type="ARBA" id="ARBA00022840"/>
    </source>
</evidence>
<keyword evidence="4 6" id="KW-0520">NAD</keyword>
<dbReference type="GO" id="GO:0046496">
    <property type="term" value="P:nicotinamide nucleotide metabolic process"/>
    <property type="evidence" value="ECO:0007669"/>
    <property type="project" value="UniProtKB-UniRule"/>
</dbReference>
<sequence>MKDGLITLEYVNTVIKRRDRSIHKGDCGRILLIAGSLGMAGAAVLCGRAALRSGAGLVQIAVPEELFPILQMGVPEATCVSRKSLNLDWQRYDAIAVGPGLGEDAEHGELIRRIAREYEGTLVLDADGLNQAARNHLQEDLRKARCSLIISPHIGEAARLLDMEVGQAGAWDRQELARLLVEKTNAIVVLKGAETIVATPEGTSYTNTTGNPGMATAGSGDVLTGIITSLSGQGLLPVDAAKAGVCLHGLAGDLGADRLGEYGLTAGDLTVMTALAMKKILLG</sequence>